<dbReference type="PANTHER" id="PTHR24637">
    <property type="entry name" value="COLLAGEN"/>
    <property type="match status" value="1"/>
</dbReference>
<dbReference type="Pfam" id="PF06820">
    <property type="entry name" value="Phage_fiber_C"/>
    <property type="match status" value="2"/>
</dbReference>
<feature type="domain" description="Bacteriophage 933W L0121 tail fibre C-terminal" evidence="2">
    <location>
        <begin position="466"/>
        <end position="527"/>
    </location>
</feature>
<evidence type="ECO:0000259" key="3">
    <source>
        <dbReference type="Pfam" id="PF08400"/>
    </source>
</evidence>
<feature type="compositionally biased region" description="Low complexity" evidence="1">
    <location>
        <begin position="155"/>
        <end position="194"/>
    </location>
</feature>
<evidence type="ECO:0000313" key="4">
    <source>
        <dbReference type="EMBL" id="ASL59438.1"/>
    </source>
</evidence>
<feature type="compositionally biased region" description="Low complexity" evidence="1">
    <location>
        <begin position="207"/>
        <end position="219"/>
    </location>
</feature>
<proteinExistence type="predicted"/>
<dbReference type="InterPro" id="IPR009640">
    <property type="entry name" value="Phage_933W_L0121_C"/>
</dbReference>
<feature type="compositionally biased region" description="Low complexity" evidence="1">
    <location>
        <begin position="285"/>
        <end position="300"/>
    </location>
</feature>
<dbReference type="Gene3D" id="2.60.40.1120">
    <property type="entry name" value="Carboxypeptidase-like, regulatory domain"/>
    <property type="match status" value="1"/>
</dbReference>
<name>A0AAC9U6N2_ECOLX</name>
<dbReference type="Pfam" id="PF01391">
    <property type="entry name" value="Collagen"/>
    <property type="match status" value="1"/>
</dbReference>
<feature type="compositionally biased region" description="Low complexity" evidence="1">
    <location>
        <begin position="321"/>
        <end position="354"/>
    </location>
</feature>
<protein>
    <submittedName>
        <fullName evidence="4">Phage tail fiber protein</fullName>
    </submittedName>
</protein>
<feature type="compositionally biased region" description="Low complexity" evidence="1">
    <location>
        <begin position="137"/>
        <end position="148"/>
    </location>
</feature>
<dbReference type="EMBL" id="CP016755">
    <property type="protein sequence ID" value="ASL59438.1"/>
    <property type="molecule type" value="Genomic_DNA"/>
</dbReference>
<dbReference type="InterPro" id="IPR008160">
    <property type="entry name" value="Collagen"/>
</dbReference>
<feature type="compositionally biased region" description="Pro residues" evidence="1">
    <location>
        <begin position="250"/>
        <end position="264"/>
    </location>
</feature>
<feature type="compositionally biased region" description="Low complexity" evidence="1">
    <location>
        <begin position="227"/>
        <end position="237"/>
    </location>
</feature>
<dbReference type="InterPro" id="IPR013609">
    <property type="entry name" value="Stf-like_N"/>
</dbReference>
<reference evidence="4" key="1">
    <citation type="submission" date="2016-12" db="EMBL/GenBank/DDBJ databases">
        <title>Complete genome sequence of Escherichia coli FORC_044.</title>
        <authorList>
            <consortium name="Food-borne Pathogen Omics Research Center"/>
            <person name="Lee J.-H."/>
            <person name="Kim Y.-T."/>
            <person name="Ku H.-J."/>
            <person name="Kim H."/>
            <person name="Kim H."/>
            <person name="Choi S.-H."/>
            <person name="Ryu S."/>
        </authorList>
    </citation>
    <scope>NUCLEOTIDE SEQUENCE [LARGE SCALE GENOMIC DNA]</scope>
    <source>
        <strain evidence="4">FORC_044</strain>
    </source>
</reference>
<accession>A0AAC9U6N2</accession>
<sequence length="527" mass="54349">MTVKISGVLKDGTGKPVQNCTIVLKARRTSSTVVVNTVASENPDEAGRYSMDVEYGQYSVILLVEGFPPSHAGTITVYEDSQPGTLNDFLGAMSEDDVRPEALRRFELMVEEAARHAEEAKKNAGEAETSARNAGISASQAEENAANADTSAGDASESARQAAESAAAAKQSEEASSSSASAAAQKASESLQSATDAELSKKTAESAAGNAARDATTAAEKARESAESAQSAEQSRIAAEEAVNRIPTVVGPPGPKGEPGPAGPQGPKGDKGERGDTGPAGATGERGPAGDAGPAGPQGPKGDRGERGETGLTGNAGPQGPKGDTGAAGPAGPQGPKGETGAAGPVGATGPQGPKGDPGETQIRFRLGPASIIETNSHGWFPGTDGALITGLTFLAPKIPHGFRVFFSICRSGLVTGRGRMLRGLMKWAVIQAEQENDMNILKKLMQRLCGHGKHDDREDGELLTAQLRLGPADILESDENGIIPEQDRVITQVVILDADKKQIQCVVRPLQILRADGTWENIGGMK</sequence>
<feature type="region of interest" description="Disordered" evidence="1">
    <location>
        <begin position="117"/>
        <end position="362"/>
    </location>
</feature>
<dbReference type="AlphaFoldDB" id="A0AAC9U6N2"/>
<dbReference type="SUPFAM" id="SSF49464">
    <property type="entry name" value="Carboxypeptidase regulatory domain-like"/>
    <property type="match status" value="1"/>
</dbReference>
<feature type="domain" description="Lambda-like tail fibre protein N-terminal" evidence="3">
    <location>
        <begin position="1"/>
        <end position="133"/>
    </location>
</feature>
<dbReference type="InterPro" id="IPR008969">
    <property type="entry name" value="CarboxyPept-like_regulatory"/>
</dbReference>
<feature type="domain" description="Bacteriophage 933W L0121 tail fibre C-terminal" evidence="2">
    <location>
        <begin position="363"/>
        <end position="398"/>
    </location>
</feature>
<dbReference type="Pfam" id="PF08400">
    <property type="entry name" value="phage_tail_N"/>
    <property type="match status" value="1"/>
</dbReference>
<evidence type="ECO:0000259" key="2">
    <source>
        <dbReference type="Pfam" id="PF06820"/>
    </source>
</evidence>
<gene>
    <name evidence="4" type="ORF">FORC44_2685</name>
</gene>
<organism evidence="4">
    <name type="scientific">Escherichia coli</name>
    <dbReference type="NCBI Taxonomy" id="562"/>
    <lineage>
        <taxon>Bacteria</taxon>
        <taxon>Pseudomonadati</taxon>
        <taxon>Pseudomonadota</taxon>
        <taxon>Gammaproteobacteria</taxon>
        <taxon>Enterobacterales</taxon>
        <taxon>Enterobacteriaceae</taxon>
        <taxon>Escherichia</taxon>
    </lineage>
</organism>
<evidence type="ECO:0000256" key="1">
    <source>
        <dbReference type="SAM" id="MobiDB-lite"/>
    </source>
</evidence>